<dbReference type="AlphaFoldDB" id="A0AAV8ZUY0"/>
<comment type="subcellular location">
    <subcellularLocation>
        <location evidence="1">Secreted</location>
        <location evidence="1">Extracellular space</location>
    </subcellularLocation>
</comment>
<evidence type="ECO:0000256" key="6">
    <source>
        <dbReference type="ARBA" id="ARBA00023157"/>
    </source>
</evidence>
<dbReference type="InterPro" id="IPR001254">
    <property type="entry name" value="Trypsin_dom"/>
</dbReference>
<evidence type="ECO:0000313" key="10">
    <source>
        <dbReference type="Proteomes" id="UP001162156"/>
    </source>
</evidence>
<evidence type="ECO:0000256" key="5">
    <source>
        <dbReference type="ARBA" id="ARBA00022825"/>
    </source>
</evidence>
<protein>
    <recommendedName>
        <fullName evidence="8">Peptidase S1 domain-containing protein</fullName>
    </recommendedName>
</protein>
<keyword evidence="4 7" id="KW-0378">Hydrolase</keyword>
<dbReference type="PROSITE" id="PS50240">
    <property type="entry name" value="TRYPSIN_DOM"/>
    <property type="match status" value="1"/>
</dbReference>
<dbReference type="Pfam" id="PF00089">
    <property type="entry name" value="Trypsin"/>
    <property type="match status" value="1"/>
</dbReference>
<sequence length="293" mass="31951">MPIIILNFQVAVQQDDITGKFVFPKDRKHNTDTRVIGGKEATPHSYPFQAALVLYTRNINETYFCAGSLISPSWVLTAAHCVDLNPLYILVELGGHNLFESESVAVVLNSTHYKRHKDWNDGTKQNDVGLVKLPRNVTLNDYIKTVTLASGSNRYDNNVATLIGWGQTESVSFSQVLKNVNTTIITNEACAATHPDLKTLIKPSHMCTSGAGIVGACSGDSGGPLLVNGVQVGIVSFGFQVCTLGLPTIYTRVSDFSDWIKENAVDGSSSYEHLYYSLIVSGVISLIQFFNSI</sequence>
<evidence type="ECO:0000259" key="8">
    <source>
        <dbReference type="PROSITE" id="PS50240"/>
    </source>
</evidence>
<evidence type="ECO:0000313" key="9">
    <source>
        <dbReference type="EMBL" id="KAJ8972756.1"/>
    </source>
</evidence>
<dbReference type="Gene3D" id="2.40.10.10">
    <property type="entry name" value="Trypsin-like serine proteases"/>
    <property type="match status" value="1"/>
</dbReference>
<dbReference type="Proteomes" id="UP001162156">
    <property type="component" value="Unassembled WGS sequence"/>
</dbReference>
<dbReference type="PANTHER" id="PTHR24276">
    <property type="entry name" value="POLYSERASE-RELATED"/>
    <property type="match status" value="1"/>
</dbReference>
<feature type="domain" description="Peptidase S1" evidence="8">
    <location>
        <begin position="35"/>
        <end position="265"/>
    </location>
</feature>
<keyword evidence="5 7" id="KW-0720">Serine protease</keyword>
<dbReference type="InterPro" id="IPR050430">
    <property type="entry name" value="Peptidase_S1"/>
</dbReference>
<proteinExistence type="inferred from homology"/>
<dbReference type="GO" id="GO:0005576">
    <property type="term" value="C:extracellular region"/>
    <property type="evidence" value="ECO:0007669"/>
    <property type="project" value="UniProtKB-SubCell"/>
</dbReference>
<evidence type="ECO:0000256" key="7">
    <source>
        <dbReference type="RuleBase" id="RU363034"/>
    </source>
</evidence>
<dbReference type="InterPro" id="IPR043504">
    <property type="entry name" value="Peptidase_S1_PA_chymotrypsin"/>
</dbReference>
<reference evidence="9" key="1">
    <citation type="journal article" date="2023" name="Insect Mol. Biol.">
        <title>Genome sequencing provides insights into the evolution of gene families encoding plant cell wall-degrading enzymes in longhorned beetles.</title>
        <authorList>
            <person name="Shin N.R."/>
            <person name="Okamura Y."/>
            <person name="Kirsch R."/>
            <person name="Pauchet Y."/>
        </authorList>
    </citation>
    <scope>NUCLEOTIDE SEQUENCE</scope>
    <source>
        <strain evidence="9">RBIC_L_NR</strain>
    </source>
</reference>
<name>A0AAV8ZUY0_9CUCU</name>
<accession>A0AAV8ZUY0</accession>
<dbReference type="PROSITE" id="PS00134">
    <property type="entry name" value="TRYPSIN_HIS"/>
    <property type="match status" value="1"/>
</dbReference>
<evidence type="ECO:0000256" key="3">
    <source>
        <dbReference type="ARBA" id="ARBA00022670"/>
    </source>
</evidence>
<dbReference type="InterPro" id="IPR009003">
    <property type="entry name" value="Peptidase_S1_PA"/>
</dbReference>
<dbReference type="SMART" id="SM00020">
    <property type="entry name" value="Tryp_SPc"/>
    <property type="match status" value="1"/>
</dbReference>
<keyword evidence="3 7" id="KW-0645">Protease</keyword>
<comment type="caution">
    <text evidence="9">The sequence shown here is derived from an EMBL/GenBank/DDBJ whole genome shotgun (WGS) entry which is preliminary data.</text>
</comment>
<comment type="similarity">
    <text evidence="2">Belongs to the peptidase S1 family.</text>
</comment>
<evidence type="ECO:0000256" key="1">
    <source>
        <dbReference type="ARBA" id="ARBA00004239"/>
    </source>
</evidence>
<dbReference type="InterPro" id="IPR033116">
    <property type="entry name" value="TRYPSIN_SER"/>
</dbReference>
<dbReference type="PANTHER" id="PTHR24276:SF95">
    <property type="entry name" value="PEPTIDASE S1 DOMAIN-CONTAINING PROTEIN"/>
    <property type="match status" value="1"/>
</dbReference>
<keyword evidence="6" id="KW-1015">Disulfide bond</keyword>
<keyword evidence="10" id="KW-1185">Reference proteome</keyword>
<gene>
    <name evidence="9" type="ORF">NQ314_000048</name>
</gene>
<dbReference type="EMBL" id="JANEYF010000018">
    <property type="protein sequence ID" value="KAJ8972756.1"/>
    <property type="molecule type" value="Genomic_DNA"/>
</dbReference>
<organism evidence="9 10">
    <name type="scientific">Rhamnusium bicolor</name>
    <dbReference type="NCBI Taxonomy" id="1586634"/>
    <lineage>
        <taxon>Eukaryota</taxon>
        <taxon>Metazoa</taxon>
        <taxon>Ecdysozoa</taxon>
        <taxon>Arthropoda</taxon>
        <taxon>Hexapoda</taxon>
        <taxon>Insecta</taxon>
        <taxon>Pterygota</taxon>
        <taxon>Neoptera</taxon>
        <taxon>Endopterygota</taxon>
        <taxon>Coleoptera</taxon>
        <taxon>Polyphaga</taxon>
        <taxon>Cucujiformia</taxon>
        <taxon>Chrysomeloidea</taxon>
        <taxon>Cerambycidae</taxon>
        <taxon>Lepturinae</taxon>
        <taxon>Rhagiini</taxon>
        <taxon>Rhamnusium</taxon>
    </lineage>
</organism>
<dbReference type="GO" id="GO:0006508">
    <property type="term" value="P:proteolysis"/>
    <property type="evidence" value="ECO:0007669"/>
    <property type="project" value="UniProtKB-KW"/>
</dbReference>
<dbReference type="GO" id="GO:0004252">
    <property type="term" value="F:serine-type endopeptidase activity"/>
    <property type="evidence" value="ECO:0007669"/>
    <property type="project" value="InterPro"/>
</dbReference>
<dbReference type="PROSITE" id="PS00135">
    <property type="entry name" value="TRYPSIN_SER"/>
    <property type="match status" value="1"/>
</dbReference>
<dbReference type="SUPFAM" id="SSF50494">
    <property type="entry name" value="Trypsin-like serine proteases"/>
    <property type="match status" value="1"/>
</dbReference>
<dbReference type="FunFam" id="2.40.10.10:FF:000036">
    <property type="entry name" value="Trypsin beta"/>
    <property type="match status" value="1"/>
</dbReference>
<evidence type="ECO:0000256" key="4">
    <source>
        <dbReference type="ARBA" id="ARBA00022801"/>
    </source>
</evidence>
<dbReference type="InterPro" id="IPR018114">
    <property type="entry name" value="TRYPSIN_HIS"/>
</dbReference>
<dbReference type="InterPro" id="IPR001314">
    <property type="entry name" value="Peptidase_S1A"/>
</dbReference>
<dbReference type="PRINTS" id="PR00722">
    <property type="entry name" value="CHYMOTRYPSIN"/>
</dbReference>
<dbReference type="CDD" id="cd00190">
    <property type="entry name" value="Tryp_SPc"/>
    <property type="match status" value="1"/>
</dbReference>
<evidence type="ECO:0000256" key="2">
    <source>
        <dbReference type="ARBA" id="ARBA00007664"/>
    </source>
</evidence>